<proteinExistence type="predicted"/>
<keyword evidence="1" id="KW-0472">Membrane</keyword>
<feature type="transmembrane region" description="Helical" evidence="1">
    <location>
        <begin position="203"/>
        <end position="223"/>
    </location>
</feature>
<evidence type="ECO:0000313" key="3">
    <source>
        <dbReference type="Proteomes" id="UP000286268"/>
    </source>
</evidence>
<name>A0A3R5QS20_9CLOT</name>
<feature type="transmembrane region" description="Helical" evidence="1">
    <location>
        <begin position="115"/>
        <end position="145"/>
    </location>
</feature>
<feature type="transmembrane region" description="Helical" evidence="1">
    <location>
        <begin position="15"/>
        <end position="32"/>
    </location>
</feature>
<dbReference type="RefSeq" id="WP_128211593.1">
    <property type="nucleotide sequence ID" value="NZ_CP025746.1"/>
</dbReference>
<reference evidence="2 3" key="1">
    <citation type="submission" date="2018-01" db="EMBL/GenBank/DDBJ databases">
        <title>Genome Sequencing and Assembly of Anaerobacter polyendosporus strain CT4.</title>
        <authorList>
            <person name="Tachaapaikoon C."/>
            <person name="Sutheeworapong S."/>
            <person name="Jenjaroenpun P."/>
            <person name="Wongsurawat T."/>
            <person name="Nookeaw I."/>
            <person name="Cheawchanlertfa P."/>
            <person name="Kosugi A."/>
            <person name="Cheevadhanarak S."/>
            <person name="Ratanakhanokchai K."/>
        </authorList>
    </citation>
    <scope>NUCLEOTIDE SEQUENCE [LARGE SCALE GENOMIC DNA]</scope>
    <source>
        <strain evidence="2 3">CT4</strain>
    </source>
</reference>
<feature type="transmembrane region" description="Helical" evidence="1">
    <location>
        <begin position="170"/>
        <end position="191"/>
    </location>
</feature>
<dbReference type="EMBL" id="CP025746">
    <property type="protein sequence ID" value="QAA31020.1"/>
    <property type="molecule type" value="Genomic_DNA"/>
</dbReference>
<gene>
    <name evidence="2" type="ORF">C1I91_04730</name>
</gene>
<keyword evidence="1" id="KW-0812">Transmembrane</keyword>
<evidence type="ECO:0008006" key="4">
    <source>
        <dbReference type="Google" id="ProtNLM"/>
    </source>
</evidence>
<feature type="transmembrane region" description="Helical" evidence="1">
    <location>
        <begin position="76"/>
        <end position="94"/>
    </location>
</feature>
<evidence type="ECO:0000313" key="2">
    <source>
        <dbReference type="EMBL" id="QAA31020.1"/>
    </source>
</evidence>
<protein>
    <recommendedName>
        <fullName evidence="4">ABC-2 family transporter protein</fullName>
    </recommendedName>
</protein>
<accession>A0A3R5QS20</accession>
<keyword evidence="1" id="KW-1133">Transmembrane helix</keyword>
<feature type="transmembrane region" description="Helical" evidence="1">
    <location>
        <begin position="243"/>
        <end position="265"/>
    </location>
</feature>
<dbReference type="AlphaFoldDB" id="A0A3R5QS20"/>
<keyword evidence="3" id="KW-1185">Reference proteome</keyword>
<evidence type="ECO:0000256" key="1">
    <source>
        <dbReference type="SAM" id="Phobius"/>
    </source>
</evidence>
<sequence length="273" mass="31263">MFIAELKRAILRKKFMLLIIFGMLIIIIGSIFELKEYIFFNYNASDLATAELQNSARDMVRRGFNKYAVWFSMLKYYTIAVPILASLPYSTSFLEDRKFKIMQAIDSRINHNRYIVAKFLSNGIAGGLSTALPIIIGSIMVNILFSGNIDEFYAKGAYGGIFSYLVIKNFYLYIIIHTLLLFCFGFAYSSIALAVSTKLDKNFAVMIFPLLFFIVSTIIGQVLDLKILRCTRSIEFYLNPTVGLGEIFLQVLVFILVTSVIFFVFSRKEYIYE</sequence>
<dbReference type="OrthoDB" id="1898810at2"/>
<dbReference type="Proteomes" id="UP000286268">
    <property type="component" value="Chromosome"/>
</dbReference>
<organism evidence="2 3">
    <name type="scientific">Clostridium manihotivorum</name>
    <dbReference type="NCBI Taxonomy" id="2320868"/>
    <lineage>
        <taxon>Bacteria</taxon>
        <taxon>Bacillati</taxon>
        <taxon>Bacillota</taxon>
        <taxon>Clostridia</taxon>
        <taxon>Eubacteriales</taxon>
        <taxon>Clostridiaceae</taxon>
        <taxon>Clostridium</taxon>
    </lineage>
</organism>
<dbReference type="KEGG" id="cmah:C1I91_04730"/>